<evidence type="ECO:0000313" key="2">
    <source>
        <dbReference type="EMBL" id="MFI2478755.1"/>
    </source>
</evidence>
<accession>A0ABW7XCN3</accession>
<name>A0ABW7XCN3_9NOCA</name>
<comment type="caution">
    <text evidence="2">The sequence shown here is derived from an EMBL/GenBank/DDBJ whole genome shotgun (WGS) entry which is preliminary data.</text>
</comment>
<dbReference type="EMBL" id="JBIRYO010000057">
    <property type="protein sequence ID" value="MFI2478755.1"/>
    <property type="molecule type" value="Genomic_DNA"/>
</dbReference>
<dbReference type="Proteomes" id="UP001611415">
    <property type="component" value="Unassembled WGS sequence"/>
</dbReference>
<reference evidence="2 3" key="1">
    <citation type="submission" date="2024-10" db="EMBL/GenBank/DDBJ databases">
        <title>The Natural Products Discovery Center: Release of the First 8490 Sequenced Strains for Exploring Actinobacteria Biosynthetic Diversity.</title>
        <authorList>
            <person name="Kalkreuter E."/>
            <person name="Kautsar S.A."/>
            <person name="Yang D."/>
            <person name="Bader C.D."/>
            <person name="Teijaro C.N."/>
            <person name="Fluegel L."/>
            <person name="Davis C.M."/>
            <person name="Simpson J.R."/>
            <person name="Lauterbach L."/>
            <person name="Steele A.D."/>
            <person name="Gui C."/>
            <person name="Meng S."/>
            <person name="Li G."/>
            <person name="Viehrig K."/>
            <person name="Ye F."/>
            <person name="Su P."/>
            <person name="Kiefer A.F."/>
            <person name="Nichols A."/>
            <person name="Cepeda A.J."/>
            <person name="Yan W."/>
            <person name="Fan B."/>
            <person name="Jiang Y."/>
            <person name="Adhikari A."/>
            <person name="Zheng C.-J."/>
            <person name="Schuster L."/>
            <person name="Cowan T.M."/>
            <person name="Smanski M.J."/>
            <person name="Chevrette M.G."/>
            <person name="De Carvalho L.P.S."/>
            <person name="Shen B."/>
        </authorList>
    </citation>
    <scope>NUCLEOTIDE SEQUENCE [LARGE SCALE GENOMIC DNA]</scope>
    <source>
        <strain evidence="2 3">NPDC019275</strain>
    </source>
</reference>
<protein>
    <submittedName>
        <fullName evidence="2">Uncharacterized protein</fullName>
    </submittedName>
</protein>
<gene>
    <name evidence="2" type="ORF">ACH49W_35940</name>
</gene>
<feature type="compositionally biased region" description="Basic and acidic residues" evidence="1">
    <location>
        <begin position="87"/>
        <end position="104"/>
    </location>
</feature>
<evidence type="ECO:0000313" key="3">
    <source>
        <dbReference type="Proteomes" id="UP001611415"/>
    </source>
</evidence>
<keyword evidence="3" id="KW-1185">Reference proteome</keyword>
<proteinExistence type="predicted"/>
<feature type="region of interest" description="Disordered" evidence="1">
    <location>
        <begin position="86"/>
        <end position="125"/>
    </location>
</feature>
<organism evidence="2 3">
    <name type="scientific">Nocardia xishanensis</name>
    <dbReference type="NCBI Taxonomy" id="238964"/>
    <lineage>
        <taxon>Bacteria</taxon>
        <taxon>Bacillati</taxon>
        <taxon>Actinomycetota</taxon>
        <taxon>Actinomycetes</taxon>
        <taxon>Mycobacteriales</taxon>
        <taxon>Nocardiaceae</taxon>
        <taxon>Nocardia</taxon>
    </lineage>
</organism>
<evidence type="ECO:0000256" key="1">
    <source>
        <dbReference type="SAM" id="MobiDB-lite"/>
    </source>
</evidence>
<dbReference type="RefSeq" id="WP_357410718.1">
    <property type="nucleotide sequence ID" value="NZ_JBEYCD010000022.1"/>
</dbReference>
<sequence>MGSTYKVTIAPDAPDKTNATITVVLDTGGVRVTEICVAVGDDGAPLPNELAHIDFAVLVENAVLMSQGRLPMVAEATNAETIDVEPAPDRAPAKTAPHADRAVLRSDTGAAASGNARRASDSARPFNGAPSDLAVTFWRLGSITKVAKHYDVPRHIAQDWIKVLSQETKLPTSWSNKRNGR</sequence>